<dbReference type="OrthoDB" id="10289843at2759"/>
<proteinExistence type="predicted"/>
<comment type="caution">
    <text evidence="2">The sequence shown here is derived from an EMBL/GenBank/DDBJ whole genome shotgun (WGS) entry which is preliminary data.</text>
</comment>
<feature type="transmembrane region" description="Helical" evidence="1">
    <location>
        <begin position="175"/>
        <end position="194"/>
    </location>
</feature>
<sequence>MSEHLDAIAIASFVGQIPAGVNPYRAVADLLKGSTQPHPIPQRAQWLERCILVGFLFHHPSGFWKSRRGVCHHQEHHNSTDRLTLEFSALVLPAGISPTKISNFVDERHLVIARDDWIYTIGYPNLFHSGCGNLSDPRSTQHLESGLQSSATKFEGVTIECETTRKKRNMLVQHALLTFLNLVVHLPTLIYLMSVSDQEFLRMPNWAWITRLGASGPFVLTGNM</sequence>
<keyword evidence="1" id="KW-0812">Transmembrane</keyword>
<protein>
    <submittedName>
        <fullName evidence="2">Uncharacterized protein</fullName>
    </submittedName>
</protein>
<dbReference type="EMBL" id="MU167304">
    <property type="protein sequence ID" value="KAG0144033.1"/>
    <property type="molecule type" value="Genomic_DNA"/>
</dbReference>
<dbReference type="Proteomes" id="UP000886653">
    <property type="component" value="Unassembled WGS sequence"/>
</dbReference>
<evidence type="ECO:0000313" key="2">
    <source>
        <dbReference type="EMBL" id="KAG0144033.1"/>
    </source>
</evidence>
<evidence type="ECO:0000313" key="3">
    <source>
        <dbReference type="Proteomes" id="UP000886653"/>
    </source>
</evidence>
<evidence type="ECO:0000256" key="1">
    <source>
        <dbReference type="SAM" id="Phobius"/>
    </source>
</evidence>
<keyword evidence="3" id="KW-1185">Reference proteome</keyword>
<name>A0A9P6NHB8_9BASI</name>
<dbReference type="AlphaFoldDB" id="A0A9P6NHB8"/>
<organism evidence="2 3">
    <name type="scientific">Cronartium quercuum f. sp. fusiforme G11</name>
    <dbReference type="NCBI Taxonomy" id="708437"/>
    <lineage>
        <taxon>Eukaryota</taxon>
        <taxon>Fungi</taxon>
        <taxon>Dikarya</taxon>
        <taxon>Basidiomycota</taxon>
        <taxon>Pucciniomycotina</taxon>
        <taxon>Pucciniomycetes</taxon>
        <taxon>Pucciniales</taxon>
        <taxon>Coleosporiaceae</taxon>
        <taxon>Cronartium</taxon>
    </lineage>
</organism>
<accession>A0A9P6NHB8</accession>
<keyword evidence="1" id="KW-1133">Transmembrane helix</keyword>
<reference evidence="2" key="1">
    <citation type="submission" date="2013-11" db="EMBL/GenBank/DDBJ databases">
        <title>Genome sequence of the fusiform rust pathogen reveals effectors for host alternation and coevolution with pine.</title>
        <authorList>
            <consortium name="DOE Joint Genome Institute"/>
            <person name="Smith K."/>
            <person name="Pendleton A."/>
            <person name="Kubisiak T."/>
            <person name="Anderson C."/>
            <person name="Salamov A."/>
            <person name="Aerts A."/>
            <person name="Riley R."/>
            <person name="Clum A."/>
            <person name="Lindquist E."/>
            <person name="Ence D."/>
            <person name="Campbell M."/>
            <person name="Kronenberg Z."/>
            <person name="Feau N."/>
            <person name="Dhillon B."/>
            <person name="Hamelin R."/>
            <person name="Burleigh J."/>
            <person name="Smith J."/>
            <person name="Yandell M."/>
            <person name="Nelson C."/>
            <person name="Grigoriev I."/>
            <person name="Davis J."/>
        </authorList>
    </citation>
    <scope>NUCLEOTIDE SEQUENCE</scope>
    <source>
        <strain evidence="2">G11</strain>
    </source>
</reference>
<gene>
    <name evidence="2" type="ORF">CROQUDRAFT_95533</name>
</gene>
<keyword evidence="1" id="KW-0472">Membrane</keyword>